<keyword evidence="1" id="KW-0472">Membrane</keyword>
<evidence type="ECO:0000256" key="1">
    <source>
        <dbReference type="SAM" id="Phobius"/>
    </source>
</evidence>
<name>A0A9D1XAW3_9BACT</name>
<evidence type="ECO:0000313" key="2">
    <source>
        <dbReference type="EMBL" id="HIX75840.1"/>
    </source>
</evidence>
<reference evidence="2" key="2">
    <citation type="submission" date="2021-04" db="EMBL/GenBank/DDBJ databases">
        <authorList>
            <person name="Gilroy R."/>
        </authorList>
    </citation>
    <scope>NUCLEOTIDE SEQUENCE</scope>
    <source>
        <strain evidence="2">ChiGjej6B6-14162</strain>
    </source>
</reference>
<feature type="transmembrane region" description="Helical" evidence="1">
    <location>
        <begin position="33"/>
        <end position="50"/>
    </location>
</feature>
<keyword evidence="1" id="KW-0812">Transmembrane</keyword>
<evidence type="ECO:0000313" key="3">
    <source>
        <dbReference type="Proteomes" id="UP000886740"/>
    </source>
</evidence>
<feature type="transmembrane region" description="Helical" evidence="1">
    <location>
        <begin position="62"/>
        <end position="80"/>
    </location>
</feature>
<feature type="transmembrane region" description="Helical" evidence="1">
    <location>
        <begin position="323"/>
        <end position="342"/>
    </location>
</feature>
<feature type="transmembrane region" description="Helical" evidence="1">
    <location>
        <begin position="178"/>
        <end position="207"/>
    </location>
</feature>
<dbReference type="AlphaFoldDB" id="A0A9D1XAW3"/>
<protein>
    <submittedName>
        <fullName evidence="2">O-antigen ligase domain-containing protein</fullName>
    </submittedName>
</protein>
<sequence length="417" mass="47608">MVQQFVNKYFYYLFFFTYIFSIVLHDIIGFGGIDEICGFILLLLFFYNMFNYKEWPINKAFLLTLFLFLLYVGYSIWIGSNTKKAIATDLIIQLKPYLAFFCTYQLLPQFDKNQKNLLKETVLAIWILLVPLGIAGFVNDNILWNVMGHPSCFAAAVVASSLIYLYCSDYTPRDRIIFLIMLALGIASGRSKFYGFFALAGFMILYASNAKHIKLNFKNIMAIILLLGVIVAVAYQKIELYFIEGMTAEAGDEQDFLARFVLYSTSIDILKDYFPFGSGLASFATHASGEYYSGIYEEYGIDTVWGLSKTYHKFIADTYYPSLAQFGMAGVFFFLTFWIYIFRKAALFFIRTQQTRTLVIVTLIIGYILIENIADATFTSNRGFFMMVFLGLLCAEQKRELAAISGKDASSTITTEK</sequence>
<dbReference type="EMBL" id="DXEL01000085">
    <property type="protein sequence ID" value="HIX75840.1"/>
    <property type="molecule type" value="Genomic_DNA"/>
</dbReference>
<organism evidence="2 3">
    <name type="scientific">Candidatus Parabacteroides intestinipullorum</name>
    <dbReference type="NCBI Taxonomy" id="2838723"/>
    <lineage>
        <taxon>Bacteria</taxon>
        <taxon>Pseudomonadati</taxon>
        <taxon>Bacteroidota</taxon>
        <taxon>Bacteroidia</taxon>
        <taxon>Bacteroidales</taxon>
        <taxon>Tannerellaceae</taxon>
        <taxon>Parabacteroides</taxon>
    </lineage>
</organism>
<keyword evidence="2" id="KW-0436">Ligase</keyword>
<accession>A0A9D1XAW3</accession>
<gene>
    <name evidence="2" type="ORF">H9977_12530</name>
</gene>
<comment type="caution">
    <text evidence="2">The sequence shown here is derived from an EMBL/GenBank/DDBJ whole genome shotgun (WGS) entry which is preliminary data.</text>
</comment>
<feature type="transmembrane region" description="Helical" evidence="1">
    <location>
        <begin position="354"/>
        <end position="370"/>
    </location>
</feature>
<feature type="transmembrane region" description="Helical" evidence="1">
    <location>
        <begin position="121"/>
        <end position="139"/>
    </location>
</feature>
<proteinExistence type="predicted"/>
<dbReference type="GO" id="GO:0016874">
    <property type="term" value="F:ligase activity"/>
    <property type="evidence" value="ECO:0007669"/>
    <property type="project" value="UniProtKB-KW"/>
</dbReference>
<reference evidence="2" key="1">
    <citation type="journal article" date="2021" name="PeerJ">
        <title>Extensive microbial diversity within the chicken gut microbiome revealed by metagenomics and culture.</title>
        <authorList>
            <person name="Gilroy R."/>
            <person name="Ravi A."/>
            <person name="Getino M."/>
            <person name="Pursley I."/>
            <person name="Horton D.L."/>
            <person name="Alikhan N.F."/>
            <person name="Baker D."/>
            <person name="Gharbi K."/>
            <person name="Hall N."/>
            <person name="Watson M."/>
            <person name="Adriaenssens E.M."/>
            <person name="Foster-Nyarko E."/>
            <person name="Jarju S."/>
            <person name="Secka A."/>
            <person name="Antonio M."/>
            <person name="Oren A."/>
            <person name="Chaudhuri R.R."/>
            <person name="La Ragione R."/>
            <person name="Hildebrand F."/>
            <person name="Pallen M.J."/>
        </authorList>
    </citation>
    <scope>NUCLEOTIDE SEQUENCE</scope>
    <source>
        <strain evidence="2">ChiGjej6B6-14162</strain>
    </source>
</reference>
<dbReference type="Proteomes" id="UP000886740">
    <property type="component" value="Unassembled WGS sequence"/>
</dbReference>
<feature type="transmembrane region" description="Helical" evidence="1">
    <location>
        <begin position="219"/>
        <end position="238"/>
    </location>
</feature>
<feature type="transmembrane region" description="Helical" evidence="1">
    <location>
        <begin position="146"/>
        <end position="166"/>
    </location>
</feature>
<feature type="transmembrane region" description="Helical" evidence="1">
    <location>
        <begin position="9"/>
        <end position="27"/>
    </location>
</feature>
<keyword evidence="1" id="KW-1133">Transmembrane helix</keyword>